<evidence type="ECO:0000313" key="2">
    <source>
        <dbReference type="EMBL" id="CDW83031.1"/>
    </source>
</evidence>
<accession>A0A078AMA5</accession>
<feature type="region of interest" description="Disordered" evidence="1">
    <location>
        <begin position="313"/>
        <end position="350"/>
    </location>
</feature>
<feature type="compositionally biased region" description="Polar residues" evidence="1">
    <location>
        <begin position="388"/>
        <end position="437"/>
    </location>
</feature>
<proteinExistence type="predicted"/>
<gene>
    <name evidence="2" type="primary">Contig7198.g7706</name>
    <name evidence="2" type="ORF">STYLEM_12070</name>
</gene>
<keyword evidence="3" id="KW-1185">Reference proteome</keyword>
<protein>
    <submittedName>
        <fullName evidence="2">Uncharacterized protein</fullName>
    </submittedName>
</protein>
<organism evidence="2 3">
    <name type="scientific">Stylonychia lemnae</name>
    <name type="common">Ciliate</name>
    <dbReference type="NCBI Taxonomy" id="5949"/>
    <lineage>
        <taxon>Eukaryota</taxon>
        <taxon>Sar</taxon>
        <taxon>Alveolata</taxon>
        <taxon>Ciliophora</taxon>
        <taxon>Intramacronucleata</taxon>
        <taxon>Spirotrichea</taxon>
        <taxon>Stichotrichia</taxon>
        <taxon>Sporadotrichida</taxon>
        <taxon>Oxytrichidae</taxon>
        <taxon>Stylonychinae</taxon>
        <taxon>Stylonychia</taxon>
    </lineage>
</organism>
<name>A0A078AMA5_STYLE</name>
<evidence type="ECO:0000256" key="1">
    <source>
        <dbReference type="SAM" id="MobiDB-lite"/>
    </source>
</evidence>
<feature type="region of interest" description="Disordered" evidence="1">
    <location>
        <begin position="388"/>
        <end position="445"/>
    </location>
</feature>
<dbReference type="EMBL" id="CCKQ01011460">
    <property type="protein sequence ID" value="CDW83031.1"/>
    <property type="molecule type" value="Genomic_DNA"/>
</dbReference>
<reference evidence="2 3" key="1">
    <citation type="submission" date="2014-06" db="EMBL/GenBank/DDBJ databases">
        <authorList>
            <person name="Swart Estienne"/>
        </authorList>
    </citation>
    <scope>NUCLEOTIDE SEQUENCE [LARGE SCALE GENOMIC DNA]</scope>
    <source>
        <strain evidence="2 3">130c</strain>
    </source>
</reference>
<dbReference type="Proteomes" id="UP000039865">
    <property type="component" value="Unassembled WGS sequence"/>
</dbReference>
<sequence>MRIENMERTEFIKKGLQKQITEGQNFKAKKTMYEELYELIKTRGRFRANNAAFLSNMFCKNQLCRTQKQKKYELRDGKYRSIKDQFDLGKNQVIKELDCVNIVKKLRKLDQFFKIMLSKPQQALFKHQKKELLDEFSGSEEDIEGIQFKSEKGLQMIELYKALKFYEEKSKINSIDSNILYGVVSQNPQDQIIKMIKKKNMNQSTKPNESYQRRRESARQRLDEIQEMSEKTSTLKKSNQRTSEIKLLKSRSNDENQQFLSIDIQDSNKIFTEKKQREHKNPVRGKYNSEKLIQLSEFQGLIKQKEDVILESIPEKSESRSSKTKKKQKSNRNGQGKVNHKKYSQVEQMQVKDIDFDNRKSERLDIESNRYLNDKFMIRSHVEIISSFGGNQRDNNNSYNSITSDDQQSNFNNLEATSQQLKPLRSSQIRQSETISSGRRKAPND</sequence>
<dbReference type="InParanoid" id="A0A078AMA5"/>
<dbReference type="AlphaFoldDB" id="A0A078AMA5"/>
<evidence type="ECO:0000313" key="3">
    <source>
        <dbReference type="Proteomes" id="UP000039865"/>
    </source>
</evidence>
<feature type="region of interest" description="Disordered" evidence="1">
    <location>
        <begin position="200"/>
        <end position="219"/>
    </location>
</feature>